<dbReference type="GO" id="GO:0043565">
    <property type="term" value="F:sequence-specific DNA binding"/>
    <property type="evidence" value="ECO:0007669"/>
    <property type="project" value="InterPro"/>
</dbReference>
<dbReference type="InterPro" id="IPR018060">
    <property type="entry name" value="HTH_AraC"/>
</dbReference>
<dbReference type="CDD" id="cd06986">
    <property type="entry name" value="cupin_MmsR-like_N"/>
    <property type="match status" value="1"/>
</dbReference>
<sequence length="302" mass="34871">MIMDSAKKEVKYTEIEKYSCLEFLRKNSVELYLNYCGKETCPPSHTYGPASRQEYLLHYVIDGEGTFIANDTTYHLKKHDAFLIFPEEITTYTADSSYPWTYVWIAFDGIKAWECLEQAGFSKAKRIGHFHRETKLIHCIETILASHELTYYNELIRESQLFSFLAILIQEYQESTANPEENLVLPQQSYVDYAITFIENNYQKEITVQDICSHVGITRGYLTHIFQQSLHTSPYEYLLGIRINKASSLLKTTSLPINQISLMVGYHDALAFSKIFKQKTGISPRAFRSSSNTLVLSDKKNL</sequence>
<dbReference type="SUPFAM" id="SSF51215">
    <property type="entry name" value="Regulatory protein AraC"/>
    <property type="match status" value="1"/>
</dbReference>
<accession>A0A2Z4UE72</accession>
<dbReference type="InterPro" id="IPR018062">
    <property type="entry name" value="HTH_AraC-typ_CS"/>
</dbReference>
<dbReference type="Gene3D" id="2.60.120.280">
    <property type="entry name" value="Regulatory protein AraC"/>
    <property type="match status" value="1"/>
</dbReference>
<dbReference type="Proteomes" id="UP000250003">
    <property type="component" value="Chromosome"/>
</dbReference>
<dbReference type="InterPro" id="IPR003313">
    <property type="entry name" value="AraC-bd"/>
</dbReference>
<dbReference type="PROSITE" id="PS00041">
    <property type="entry name" value="HTH_ARAC_FAMILY_1"/>
    <property type="match status" value="1"/>
</dbReference>
<dbReference type="Pfam" id="PF12833">
    <property type="entry name" value="HTH_18"/>
    <property type="match status" value="1"/>
</dbReference>
<dbReference type="OrthoDB" id="9813413at2"/>
<evidence type="ECO:0000259" key="4">
    <source>
        <dbReference type="PROSITE" id="PS01124"/>
    </source>
</evidence>
<evidence type="ECO:0000256" key="2">
    <source>
        <dbReference type="ARBA" id="ARBA00023125"/>
    </source>
</evidence>
<dbReference type="SMART" id="SM00342">
    <property type="entry name" value="HTH_ARAC"/>
    <property type="match status" value="1"/>
</dbReference>
<dbReference type="SUPFAM" id="SSF46689">
    <property type="entry name" value="Homeodomain-like"/>
    <property type="match status" value="2"/>
</dbReference>
<dbReference type="PROSITE" id="PS01124">
    <property type="entry name" value="HTH_ARAC_FAMILY_2"/>
    <property type="match status" value="1"/>
</dbReference>
<name>A0A2Z4UE72_9FIRM</name>
<dbReference type="InterPro" id="IPR020449">
    <property type="entry name" value="Tscrpt_reg_AraC-type_HTH"/>
</dbReference>
<dbReference type="EMBL" id="CP030280">
    <property type="protein sequence ID" value="AWY99330.1"/>
    <property type="molecule type" value="Genomic_DNA"/>
</dbReference>
<keyword evidence="3" id="KW-0804">Transcription</keyword>
<evidence type="ECO:0000313" key="6">
    <source>
        <dbReference type="Proteomes" id="UP000250003"/>
    </source>
</evidence>
<dbReference type="PANTHER" id="PTHR43280:SF2">
    <property type="entry name" value="HTH-TYPE TRANSCRIPTIONAL REGULATOR EXSA"/>
    <property type="match status" value="1"/>
</dbReference>
<organism evidence="5 6">
    <name type="scientific">Blautia argi</name>
    <dbReference type="NCBI Taxonomy" id="1912897"/>
    <lineage>
        <taxon>Bacteria</taxon>
        <taxon>Bacillati</taxon>
        <taxon>Bacillota</taxon>
        <taxon>Clostridia</taxon>
        <taxon>Lachnospirales</taxon>
        <taxon>Lachnospiraceae</taxon>
        <taxon>Blautia</taxon>
    </lineage>
</organism>
<evidence type="ECO:0000256" key="3">
    <source>
        <dbReference type="ARBA" id="ARBA00023163"/>
    </source>
</evidence>
<gene>
    <name evidence="5" type="ORF">DQQ01_15735</name>
</gene>
<dbReference type="AlphaFoldDB" id="A0A2Z4UE72"/>
<dbReference type="InterPro" id="IPR037923">
    <property type="entry name" value="HTH-like"/>
</dbReference>
<dbReference type="Gene3D" id="1.10.10.60">
    <property type="entry name" value="Homeodomain-like"/>
    <property type="match status" value="2"/>
</dbReference>
<keyword evidence="2" id="KW-0238">DNA-binding</keyword>
<keyword evidence="1" id="KW-0805">Transcription regulation</keyword>
<dbReference type="Pfam" id="PF02311">
    <property type="entry name" value="AraC_binding"/>
    <property type="match status" value="1"/>
</dbReference>
<evidence type="ECO:0000256" key="1">
    <source>
        <dbReference type="ARBA" id="ARBA00023015"/>
    </source>
</evidence>
<dbReference type="InterPro" id="IPR009057">
    <property type="entry name" value="Homeodomain-like_sf"/>
</dbReference>
<dbReference type="PRINTS" id="PR00032">
    <property type="entry name" value="HTHARAC"/>
</dbReference>
<keyword evidence="6" id="KW-1185">Reference proteome</keyword>
<dbReference type="PANTHER" id="PTHR43280">
    <property type="entry name" value="ARAC-FAMILY TRANSCRIPTIONAL REGULATOR"/>
    <property type="match status" value="1"/>
</dbReference>
<reference evidence="6" key="1">
    <citation type="submission" date="2018-06" db="EMBL/GenBank/DDBJ databases">
        <title>Description of Blautia argi sp. nov., a new anaerobic isolated from dog feces.</title>
        <authorList>
            <person name="Chang Y.-H."/>
            <person name="Paek J."/>
            <person name="Shin Y."/>
        </authorList>
    </citation>
    <scope>NUCLEOTIDE SEQUENCE [LARGE SCALE GENOMIC DNA]</scope>
    <source>
        <strain evidence="6">KCTC 15426</strain>
    </source>
</reference>
<dbReference type="GO" id="GO:0003700">
    <property type="term" value="F:DNA-binding transcription factor activity"/>
    <property type="evidence" value="ECO:0007669"/>
    <property type="project" value="InterPro"/>
</dbReference>
<proteinExistence type="predicted"/>
<protein>
    <submittedName>
        <fullName evidence="5">AraC family transcriptional regulator</fullName>
    </submittedName>
</protein>
<dbReference type="KEGG" id="blau:DQQ01_15735"/>
<feature type="domain" description="HTH araC/xylS-type" evidence="4">
    <location>
        <begin position="192"/>
        <end position="290"/>
    </location>
</feature>
<evidence type="ECO:0000313" key="5">
    <source>
        <dbReference type="EMBL" id="AWY99330.1"/>
    </source>
</evidence>